<dbReference type="AlphaFoldDB" id="W0V818"/>
<accession>W0V818</accession>
<dbReference type="STRING" id="1349767.GJA_3148"/>
<dbReference type="HOGENOM" id="CLU_3252709_0_0_4"/>
<keyword evidence="2" id="KW-1185">Reference proteome</keyword>
<dbReference type="Proteomes" id="UP000027604">
    <property type="component" value="Chromosome I"/>
</dbReference>
<evidence type="ECO:0000313" key="2">
    <source>
        <dbReference type="Proteomes" id="UP000027604"/>
    </source>
</evidence>
<sequence>MSIIYTGRKAPLDGRRKLTAKEASQRAKAMACVRVKTRTVTQ</sequence>
<proteinExistence type="predicted"/>
<dbReference type="KEGG" id="jag:GJA_3148"/>
<name>W0V818_9BURK</name>
<organism evidence="1 2">
    <name type="scientific">Janthinobacterium agaricidamnosum NBRC 102515 = DSM 9628</name>
    <dbReference type="NCBI Taxonomy" id="1349767"/>
    <lineage>
        <taxon>Bacteria</taxon>
        <taxon>Pseudomonadati</taxon>
        <taxon>Pseudomonadota</taxon>
        <taxon>Betaproteobacteria</taxon>
        <taxon>Burkholderiales</taxon>
        <taxon>Oxalobacteraceae</taxon>
        <taxon>Janthinobacterium</taxon>
    </lineage>
</organism>
<dbReference type="EMBL" id="HG322949">
    <property type="protein sequence ID" value="CDG83770.1"/>
    <property type="molecule type" value="Genomic_DNA"/>
</dbReference>
<reference evidence="1 2" key="1">
    <citation type="journal article" date="2015" name="Genome Announc.">
        <title>Genome Sequence of Mushroom Soft-Rot Pathogen Janthinobacterium agaricidamnosum.</title>
        <authorList>
            <person name="Graupner K."/>
            <person name="Lackner G."/>
            <person name="Hertweck C."/>
        </authorList>
    </citation>
    <scope>NUCLEOTIDE SEQUENCE [LARGE SCALE GENOMIC DNA]</scope>
    <source>
        <strain evidence="2">NBRC 102515 / DSM 9628</strain>
    </source>
</reference>
<gene>
    <name evidence="1" type="ORF">GJA_3148</name>
</gene>
<protein>
    <submittedName>
        <fullName evidence="1">Uncharacterized protein</fullName>
    </submittedName>
</protein>
<evidence type="ECO:0000313" key="1">
    <source>
        <dbReference type="EMBL" id="CDG83770.1"/>
    </source>
</evidence>